<gene>
    <name evidence="2" type="ORF">BEH84_05335</name>
</gene>
<organism evidence="2 3">
    <name type="scientific">Eisenbergiella tayi</name>
    <dbReference type="NCBI Taxonomy" id="1432052"/>
    <lineage>
        <taxon>Bacteria</taxon>
        <taxon>Bacillati</taxon>
        <taxon>Bacillota</taxon>
        <taxon>Clostridia</taxon>
        <taxon>Lachnospirales</taxon>
        <taxon>Lachnospiraceae</taxon>
        <taxon>Eisenbergiella</taxon>
    </lineage>
</organism>
<feature type="region of interest" description="Disordered" evidence="1">
    <location>
        <begin position="57"/>
        <end position="86"/>
    </location>
</feature>
<sequence>MPVFLSRLSGFPLPAVLRGPLICKVPVRARFRSDKHAAVLRLQNTQPKDRRVYTALTGSLADQRPVQNGRERKAGQAAQKNGHGTA</sequence>
<dbReference type="EMBL" id="MCGI01000006">
    <property type="protein sequence ID" value="ODM08012.1"/>
    <property type="molecule type" value="Genomic_DNA"/>
</dbReference>
<evidence type="ECO:0000313" key="2">
    <source>
        <dbReference type="EMBL" id="ODM08012.1"/>
    </source>
</evidence>
<protein>
    <submittedName>
        <fullName evidence="2">Uncharacterized protein</fullName>
    </submittedName>
</protein>
<name>A0A1E3AH55_9FIRM</name>
<dbReference type="Proteomes" id="UP000095003">
    <property type="component" value="Unassembled WGS sequence"/>
</dbReference>
<comment type="caution">
    <text evidence="2">The sequence shown here is derived from an EMBL/GenBank/DDBJ whole genome shotgun (WGS) entry which is preliminary data.</text>
</comment>
<evidence type="ECO:0000313" key="3">
    <source>
        <dbReference type="Proteomes" id="UP000095003"/>
    </source>
</evidence>
<accession>A0A1E3AH55</accession>
<proteinExistence type="predicted"/>
<dbReference type="AlphaFoldDB" id="A0A1E3AH55"/>
<evidence type="ECO:0000256" key="1">
    <source>
        <dbReference type="SAM" id="MobiDB-lite"/>
    </source>
</evidence>
<reference evidence="2 3" key="1">
    <citation type="submission" date="2016-07" db="EMBL/GenBank/DDBJ databases">
        <title>Characterization of isolates of Eisenbergiella tayi derived from blood cultures, using whole genome sequencing.</title>
        <authorList>
            <person name="Burdz T."/>
            <person name="Wiebe D."/>
            <person name="Huynh C."/>
            <person name="Bernard K."/>
        </authorList>
    </citation>
    <scope>NUCLEOTIDE SEQUENCE [LARGE SCALE GENOMIC DNA]</scope>
    <source>
        <strain evidence="2 3">NML 120489</strain>
    </source>
</reference>